<accession>A0A9P6JHC8</accession>
<dbReference type="OrthoDB" id="276515at2759"/>
<dbReference type="PANTHER" id="PTHR41349:SF1">
    <property type="entry name" value="PROTEIN CBG08683"/>
    <property type="match status" value="1"/>
</dbReference>
<evidence type="ECO:0000313" key="3">
    <source>
        <dbReference type="Proteomes" id="UP000749646"/>
    </source>
</evidence>
<dbReference type="EMBL" id="JAAAHW010004077">
    <property type="protein sequence ID" value="KAF9979240.1"/>
    <property type="molecule type" value="Genomic_DNA"/>
</dbReference>
<dbReference type="SUPFAM" id="SSF56219">
    <property type="entry name" value="DNase I-like"/>
    <property type="match status" value="1"/>
</dbReference>
<dbReference type="Pfam" id="PF03372">
    <property type="entry name" value="Exo_endo_phos"/>
    <property type="match status" value="1"/>
</dbReference>
<feature type="domain" description="Endonuclease/exonuclease/phosphatase" evidence="1">
    <location>
        <begin position="489"/>
        <end position="737"/>
    </location>
</feature>
<proteinExistence type="predicted"/>
<dbReference type="Proteomes" id="UP000749646">
    <property type="component" value="Unassembled WGS sequence"/>
</dbReference>
<name>A0A9P6JHC8_9FUNG</name>
<dbReference type="Gene3D" id="3.60.10.10">
    <property type="entry name" value="Endonuclease/exonuclease/phosphatase"/>
    <property type="match status" value="1"/>
</dbReference>
<protein>
    <recommendedName>
        <fullName evidence="1">Endonuclease/exonuclease/phosphatase domain-containing protein</fullName>
    </recommendedName>
</protein>
<dbReference type="AlphaFoldDB" id="A0A9P6JHC8"/>
<comment type="caution">
    <text evidence="2">The sequence shown here is derived from an EMBL/GenBank/DDBJ whole genome shotgun (WGS) entry which is preliminary data.</text>
</comment>
<dbReference type="InterPro" id="IPR005135">
    <property type="entry name" value="Endo/exonuclease/phosphatase"/>
</dbReference>
<gene>
    <name evidence="2" type="ORF">BGZ65_006700</name>
</gene>
<dbReference type="PANTHER" id="PTHR41349">
    <property type="match status" value="1"/>
</dbReference>
<keyword evidence="3" id="KW-1185">Reference proteome</keyword>
<sequence length="763" mass="85792">MSTSILTATTAPIPTSPVVTGLSSSSIASEHVNHKVKIFLPCHYDLSQVETCAPFLDRYGGVVFVYDWNVAKDAITDYYRRQYSDGWVKVMPFSLRNILDAIKNLDHRLHRYDNKSQLQLSATEFATSPTSPISLAMAATSPATGSNSSLNTLASTGSSNSISSNYHVEARKQYQVVFLLTGCMNPDYGVFGPTQKMIMNAVKGALPERVRAVNIIGQCMYGCASCSGVEHKVPLYFTRYFNKTLSYTAQDVLSLYTVPRAAPTFDSPHVVYKMEDVSSVEQVELENVKFILANFTVAREEHVCLCPFMEAFDVVIADLHSSVPFIASYFTPKVILSYFNDADYGTTEGYQEFMDQLNAFVKPEELEALLNNLPEPKGDPSFFHSQYGHVDGKEDLRFGNLAGWPTEQFEPSQPFQYRQAMAQIALKWRDIYKNMIKTYPDDIGGANNALGFHAKFPLLKDEEIQDVPMTLPRILPREQQAAGIELRIMSFNIWNGGLSGGQALEQTAKAILTSGADVVGLQECSTVIEGSGSQRNMLPELMKYLPGWYYSDQKLRSASMGPRSPWGIVSKFPIVSTTKHGFGVKIQLNNHRHPEIESLFHELPEDQYPPVERFHSLVNGVGRSENSFRRGSTSNMNTRFMYLFNCHLCYYPYQPFQLLKIPYGQQPFLKTADEAIQSCIDTRGAEMNIILDEIQKVAEEEQDVPIFLTGDFNEPSHLDWTPLAIMAGLQPMTVKWPMTQWAYKHGLVDLWRAFRPRQRIGSG</sequence>
<evidence type="ECO:0000313" key="2">
    <source>
        <dbReference type="EMBL" id="KAF9979240.1"/>
    </source>
</evidence>
<feature type="non-terminal residue" evidence="2">
    <location>
        <position position="763"/>
    </location>
</feature>
<dbReference type="GO" id="GO:0003824">
    <property type="term" value="F:catalytic activity"/>
    <property type="evidence" value="ECO:0007669"/>
    <property type="project" value="InterPro"/>
</dbReference>
<organism evidence="2 3">
    <name type="scientific">Modicella reniformis</name>
    <dbReference type="NCBI Taxonomy" id="1440133"/>
    <lineage>
        <taxon>Eukaryota</taxon>
        <taxon>Fungi</taxon>
        <taxon>Fungi incertae sedis</taxon>
        <taxon>Mucoromycota</taxon>
        <taxon>Mortierellomycotina</taxon>
        <taxon>Mortierellomycetes</taxon>
        <taxon>Mortierellales</taxon>
        <taxon>Mortierellaceae</taxon>
        <taxon>Modicella</taxon>
    </lineage>
</organism>
<evidence type="ECO:0000259" key="1">
    <source>
        <dbReference type="Pfam" id="PF03372"/>
    </source>
</evidence>
<reference evidence="2" key="1">
    <citation type="journal article" date="2020" name="Fungal Divers.">
        <title>Resolving the Mortierellaceae phylogeny through synthesis of multi-gene phylogenetics and phylogenomics.</title>
        <authorList>
            <person name="Vandepol N."/>
            <person name="Liber J."/>
            <person name="Desiro A."/>
            <person name="Na H."/>
            <person name="Kennedy M."/>
            <person name="Barry K."/>
            <person name="Grigoriev I.V."/>
            <person name="Miller A.N."/>
            <person name="O'Donnell K."/>
            <person name="Stajich J.E."/>
            <person name="Bonito G."/>
        </authorList>
    </citation>
    <scope>NUCLEOTIDE SEQUENCE</scope>
    <source>
        <strain evidence="2">MES-2147</strain>
    </source>
</reference>
<dbReference type="InterPro" id="IPR036691">
    <property type="entry name" value="Endo/exonu/phosph_ase_sf"/>
</dbReference>